<comment type="caution">
    <text evidence="7">The sequence shown here is derived from an EMBL/GenBank/DDBJ whole genome shotgun (WGS) entry which is preliminary data.</text>
</comment>
<evidence type="ECO:0000256" key="3">
    <source>
        <dbReference type="ARBA" id="ARBA00022989"/>
    </source>
</evidence>
<feature type="transmembrane region" description="Helical" evidence="5">
    <location>
        <begin position="202"/>
        <end position="223"/>
    </location>
</feature>
<evidence type="ECO:0000256" key="1">
    <source>
        <dbReference type="ARBA" id="ARBA00004141"/>
    </source>
</evidence>
<evidence type="ECO:0000313" key="8">
    <source>
        <dbReference type="Proteomes" id="UP000605990"/>
    </source>
</evidence>
<feature type="transmembrane region" description="Helical" evidence="5">
    <location>
        <begin position="52"/>
        <end position="70"/>
    </location>
</feature>
<keyword evidence="2 5" id="KW-0812">Transmembrane</keyword>
<organism evidence="7 8">
    <name type="scientific">Flavobacterium bernardetii</name>
    <dbReference type="NCBI Taxonomy" id="2813823"/>
    <lineage>
        <taxon>Bacteria</taxon>
        <taxon>Pseudomonadati</taxon>
        <taxon>Bacteroidota</taxon>
        <taxon>Flavobacteriia</taxon>
        <taxon>Flavobacteriales</taxon>
        <taxon>Flavobacteriaceae</taxon>
        <taxon>Flavobacterium</taxon>
    </lineage>
</organism>
<keyword evidence="7" id="KW-0436">Ligase</keyword>
<keyword evidence="8" id="KW-1185">Reference proteome</keyword>
<dbReference type="RefSeq" id="WP_166124599.1">
    <property type="nucleotide sequence ID" value="NZ_JAANOQ010000001.1"/>
</dbReference>
<feature type="transmembrane region" description="Helical" evidence="5">
    <location>
        <begin position="12"/>
        <end position="45"/>
    </location>
</feature>
<feature type="transmembrane region" description="Helical" evidence="5">
    <location>
        <begin position="82"/>
        <end position="99"/>
    </location>
</feature>
<protein>
    <submittedName>
        <fullName evidence="7">O-antigen ligase family protein</fullName>
    </submittedName>
</protein>
<feature type="transmembrane region" description="Helical" evidence="5">
    <location>
        <begin position="162"/>
        <end position="182"/>
    </location>
</feature>
<feature type="transmembrane region" description="Helical" evidence="5">
    <location>
        <begin position="404"/>
        <end position="422"/>
    </location>
</feature>
<proteinExistence type="predicted"/>
<dbReference type="InterPro" id="IPR051533">
    <property type="entry name" value="WaaL-like"/>
</dbReference>
<dbReference type="PANTHER" id="PTHR37422">
    <property type="entry name" value="TEICHURONIC ACID BIOSYNTHESIS PROTEIN TUAE"/>
    <property type="match status" value="1"/>
</dbReference>
<feature type="transmembrane region" description="Helical" evidence="5">
    <location>
        <begin position="254"/>
        <end position="274"/>
    </location>
</feature>
<sequence length="456" mass="51713">MNFSKTNKITYLAFHVLLGLLVHFMGSFVFIYFAVFLGVGTYWLIKNNDRDFQALTLMLYVVGLEVLFRMRSDGALYDLGKYSVIYFCVLSFGFIRINLKAWPYFLILLLFIPGIVLTVNTFFFEIDVRKKIMFNLLGPFSLVVASLYAYNKPISLSKLNECLFVASGPLISILSLIIVFTPSNSAEVFESTKSNFATSGGFGPNQMSVILGLGMFIFFIQFFFNSKEKIFSYLCLFLVFVFAYRGLITFSRGGMLTALAMVLVFCYMVFKLLNSQARSKFLGVFSLLVVLAIGAWFYSSYQTGGLIDKRYNNQDAAGRMKESRMSGREDIMETDLKFFEENPVFGVGPGIGGMLRGEEGLTGVQAHSEPTRLLAEHGSLGLVILLLLVFVPILKYFRFRQYHHVYFFPFLIFWGLTINHAATRIVAPGVLYALCLLNVYIPNKEEDEEEDSVPRQ</sequence>
<gene>
    <name evidence="7" type="ORF">H8R27_00460</name>
</gene>
<feature type="transmembrane region" description="Helical" evidence="5">
    <location>
        <begin position="230"/>
        <end position="248"/>
    </location>
</feature>
<keyword evidence="4 5" id="KW-0472">Membrane</keyword>
<feature type="transmembrane region" description="Helical" evidence="5">
    <location>
        <begin position="378"/>
        <end position="397"/>
    </location>
</feature>
<dbReference type="Pfam" id="PF04932">
    <property type="entry name" value="Wzy_C"/>
    <property type="match status" value="1"/>
</dbReference>
<name>A0ABR7IUK5_9FLAO</name>
<evidence type="ECO:0000256" key="4">
    <source>
        <dbReference type="ARBA" id="ARBA00023136"/>
    </source>
</evidence>
<evidence type="ECO:0000313" key="7">
    <source>
        <dbReference type="EMBL" id="MBC5833344.1"/>
    </source>
</evidence>
<keyword evidence="3 5" id="KW-1133">Transmembrane helix</keyword>
<feature type="domain" description="O-antigen ligase-related" evidence="6">
    <location>
        <begin position="238"/>
        <end position="386"/>
    </location>
</feature>
<feature type="transmembrane region" description="Helical" evidence="5">
    <location>
        <begin position="106"/>
        <end position="126"/>
    </location>
</feature>
<feature type="transmembrane region" description="Helical" evidence="5">
    <location>
        <begin position="281"/>
        <end position="299"/>
    </location>
</feature>
<accession>A0ABR7IUK5</accession>
<comment type="subcellular location">
    <subcellularLocation>
        <location evidence="1">Membrane</location>
        <topology evidence="1">Multi-pass membrane protein</topology>
    </subcellularLocation>
</comment>
<evidence type="ECO:0000259" key="6">
    <source>
        <dbReference type="Pfam" id="PF04932"/>
    </source>
</evidence>
<dbReference type="EMBL" id="JACRUN010000001">
    <property type="protein sequence ID" value="MBC5833344.1"/>
    <property type="molecule type" value="Genomic_DNA"/>
</dbReference>
<evidence type="ECO:0000256" key="5">
    <source>
        <dbReference type="SAM" id="Phobius"/>
    </source>
</evidence>
<dbReference type="Proteomes" id="UP000605990">
    <property type="component" value="Unassembled WGS sequence"/>
</dbReference>
<dbReference type="GO" id="GO:0016874">
    <property type="term" value="F:ligase activity"/>
    <property type="evidence" value="ECO:0007669"/>
    <property type="project" value="UniProtKB-KW"/>
</dbReference>
<reference evidence="7 8" key="1">
    <citation type="submission" date="2020-08" db="EMBL/GenBank/DDBJ databases">
        <title>Description of novel Flavobacterium F-408 isolate.</title>
        <authorList>
            <person name="Saticioglu I.B."/>
            <person name="Duman M."/>
            <person name="Altun S."/>
        </authorList>
    </citation>
    <scope>NUCLEOTIDE SEQUENCE [LARGE SCALE GENOMIC DNA]</scope>
    <source>
        <strain evidence="7 8">F-408</strain>
    </source>
</reference>
<dbReference type="InterPro" id="IPR007016">
    <property type="entry name" value="O-antigen_ligase-rel_domated"/>
</dbReference>
<evidence type="ECO:0000256" key="2">
    <source>
        <dbReference type="ARBA" id="ARBA00022692"/>
    </source>
</evidence>
<dbReference type="PANTHER" id="PTHR37422:SF17">
    <property type="entry name" value="O-ANTIGEN LIGASE"/>
    <property type="match status" value="1"/>
</dbReference>